<feature type="domain" description="Glutaredoxin" evidence="4">
    <location>
        <begin position="150"/>
        <end position="214"/>
    </location>
</feature>
<dbReference type="OrthoDB" id="415696at2759"/>
<feature type="domain" description="Glutaredoxin" evidence="4">
    <location>
        <begin position="367"/>
        <end position="431"/>
    </location>
</feature>
<dbReference type="CDD" id="cd03028">
    <property type="entry name" value="GRX_PICOT_like"/>
    <property type="match status" value="3"/>
</dbReference>
<sequence length="451" mass="49301">MQQVTEVSSLAQWKAFVSTPKVTVLFFYAKNVSIASSDSGADWLGPANVLFTQLATLHPRLSFCKVDAEAVPALSTEFRLEVVPTFIISVSSNVVDRIEGMKVAEVAQAIDRASKRLADPTSAVPTDTKAAVLDDALRNRLLKLTTASPVMVFMKGSPNEPKCGFSRKTIGLLKDENIECGTFDILTDDTVRQGLKVFSNWPTFPQVYVNGAFVGGLDILTEMKEEGPLADQFGIQPLNDDDVEKALFASLTDLIKSAPVLLFMKGTPNEPKCGFSRKTVELLRGHHIAFSTFDILSDESVRQGLKKMSNWPTYPQLYVHGALAGGLDILTEMADEGDLADQLGVAKKEPKRDPSADLGALVNRAPVMIFIKGTPDAPQCGFSRQLIETLNQAGFTYDFFDITTDDKVRQGLKAFSNWPTYPQVYVKGDLIGGLDIIQQLKDDGELDALKP</sequence>
<dbReference type="PANTHER" id="PTHR10293">
    <property type="entry name" value="GLUTAREDOXIN FAMILY MEMBER"/>
    <property type="match status" value="1"/>
</dbReference>
<reference evidence="5" key="1">
    <citation type="submission" date="2013-12" db="EMBL/GenBank/DDBJ databases">
        <title>The Genome Sequence of Aphanomyces astaci APO3.</title>
        <authorList>
            <consortium name="The Broad Institute Genomics Platform"/>
            <person name="Russ C."/>
            <person name="Tyler B."/>
            <person name="van West P."/>
            <person name="Dieguez-Uribeondo J."/>
            <person name="Young S.K."/>
            <person name="Zeng Q."/>
            <person name="Gargeya S."/>
            <person name="Fitzgerald M."/>
            <person name="Abouelleil A."/>
            <person name="Alvarado L."/>
            <person name="Chapman S.B."/>
            <person name="Gainer-Dewar J."/>
            <person name="Goldberg J."/>
            <person name="Griggs A."/>
            <person name="Gujja S."/>
            <person name="Hansen M."/>
            <person name="Howarth C."/>
            <person name="Imamovic A."/>
            <person name="Ireland A."/>
            <person name="Larimer J."/>
            <person name="McCowan C."/>
            <person name="Murphy C."/>
            <person name="Pearson M."/>
            <person name="Poon T.W."/>
            <person name="Priest M."/>
            <person name="Roberts A."/>
            <person name="Saif S."/>
            <person name="Shea T."/>
            <person name="Sykes S."/>
            <person name="Wortman J."/>
            <person name="Nusbaum C."/>
            <person name="Birren B."/>
        </authorList>
    </citation>
    <scope>NUCLEOTIDE SEQUENCE [LARGE SCALE GENOMIC DNA]</scope>
    <source>
        <strain evidence="5">APO3</strain>
    </source>
</reference>
<evidence type="ECO:0000256" key="2">
    <source>
        <dbReference type="ARBA" id="ARBA00023004"/>
    </source>
</evidence>
<proteinExistence type="predicted"/>
<keyword evidence="3" id="KW-0411">Iron-sulfur</keyword>
<feature type="domain" description="Glutaredoxin" evidence="4">
    <location>
        <begin position="260"/>
        <end position="321"/>
    </location>
</feature>
<dbReference type="InterPro" id="IPR004480">
    <property type="entry name" value="Monothiol_GRX-rel"/>
</dbReference>
<evidence type="ECO:0000256" key="1">
    <source>
        <dbReference type="ARBA" id="ARBA00022723"/>
    </source>
</evidence>
<dbReference type="AlphaFoldDB" id="W4GGJ4"/>
<dbReference type="STRING" id="112090.W4GGJ4"/>
<name>W4GGJ4_APHAT</name>
<protein>
    <submittedName>
        <fullName evidence="5">Grx4 family monothiol glutaredoxin</fullName>
    </submittedName>
</protein>
<dbReference type="EMBL" id="KI913129">
    <property type="protein sequence ID" value="ETV78805.1"/>
    <property type="molecule type" value="Genomic_DNA"/>
</dbReference>
<accession>W4GGJ4</accession>
<dbReference type="Gene3D" id="3.40.30.10">
    <property type="entry name" value="Glutaredoxin"/>
    <property type="match status" value="4"/>
</dbReference>
<dbReference type="SUPFAM" id="SSF52833">
    <property type="entry name" value="Thioredoxin-like"/>
    <property type="match status" value="4"/>
</dbReference>
<evidence type="ECO:0000259" key="4">
    <source>
        <dbReference type="Pfam" id="PF00462"/>
    </source>
</evidence>
<keyword evidence="1" id="KW-0479">Metal-binding</keyword>
<dbReference type="GO" id="GO:0006879">
    <property type="term" value="P:intracellular iron ion homeostasis"/>
    <property type="evidence" value="ECO:0007669"/>
    <property type="project" value="TreeGrafter"/>
</dbReference>
<dbReference type="InterPro" id="IPR036249">
    <property type="entry name" value="Thioredoxin-like_sf"/>
</dbReference>
<dbReference type="VEuPathDB" id="FungiDB:H257_07634"/>
<dbReference type="GeneID" id="20809630"/>
<dbReference type="PANTHER" id="PTHR10293:SF73">
    <property type="entry name" value="GLUTAREDOXIN-3"/>
    <property type="match status" value="1"/>
</dbReference>
<evidence type="ECO:0000256" key="3">
    <source>
        <dbReference type="ARBA" id="ARBA00023014"/>
    </source>
</evidence>
<organism evidence="5">
    <name type="scientific">Aphanomyces astaci</name>
    <name type="common">Crayfish plague agent</name>
    <dbReference type="NCBI Taxonomy" id="112090"/>
    <lineage>
        <taxon>Eukaryota</taxon>
        <taxon>Sar</taxon>
        <taxon>Stramenopiles</taxon>
        <taxon>Oomycota</taxon>
        <taxon>Saprolegniomycetes</taxon>
        <taxon>Saprolegniales</taxon>
        <taxon>Verrucalvaceae</taxon>
        <taxon>Aphanomyces</taxon>
    </lineage>
</organism>
<dbReference type="GO" id="GO:0051536">
    <property type="term" value="F:iron-sulfur cluster binding"/>
    <property type="evidence" value="ECO:0007669"/>
    <property type="project" value="UniProtKB-KW"/>
</dbReference>
<evidence type="ECO:0000313" key="5">
    <source>
        <dbReference type="EMBL" id="ETV78805.1"/>
    </source>
</evidence>
<dbReference type="RefSeq" id="XP_009831524.1">
    <property type="nucleotide sequence ID" value="XM_009833222.1"/>
</dbReference>
<keyword evidence="2" id="KW-0408">Iron</keyword>
<dbReference type="GO" id="GO:0005634">
    <property type="term" value="C:nucleus"/>
    <property type="evidence" value="ECO:0007669"/>
    <property type="project" value="TreeGrafter"/>
</dbReference>
<gene>
    <name evidence="5" type="ORF">H257_07634</name>
</gene>
<dbReference type="GO" id="GO:0005829">
    <property type="term" value="C:cytosol"/>
    <property type="evidence" value="ECO:0007669"/>
    <property type="project" value="TreeGrafter"/>
</dbReference>
<dbReference type="Pfam" id="PF00462">
    <property type="entry name" value="Glutaredoxin"/>
    <property type="match status" value="3"/>
</dbReference>
<dbReference type="PROSITE" id="PS51354">
    <property type="entry name" value="GLUTAREDOXIN_2"/>
    <property type="match status" value="3"/>
</dbReference>
<dbReference type="InterPro" id="IPR002109">
    <property type="entry name" value="Glutaredoxin"/>
</dbReference>
<dbReference type="FunFam" id="3.40.30.10:FF:000012">
    <property type="entry name" value="Monothiol glutaredoxin"/>
    <property type="match status" value="3"/>
</dbReference>
<dbReference type="GO" id="GO:0046872">
    <property type="term" value="F:metal ion binding"/>
    <property type="evidence" value="ECO:0007669"/>
    <property type="project" value="UniProtKB-KW"/>
</dbReference>
<dbReference type="InterPro" id="IPR033658">
    <property type="entry name" value="GRX_PICOT-like"/>
</dbReference>